<dbReference type="GO" id="GO:0008270">
    <property type="term" value="F:zinc ion binding"/>
    <property type="evidence" value="ECO:0007669"/>
    <property type="project" value="UniProtKB-KW"/>
</dbReference>
<evidence type="ECO:0000256" key="1">
    <source>
        <dbReference type="ARBA" id="ARBA00022679"/>
    </source>
</evidence>
<keyword evidence="12" id="KW-1185">Reference proteome</keyword>
<evidence type="ECO:0000256" key="3">
    <source>
        <dbReference type="ARBA" id="ARBA00022737"/>
    </source>
</evidence>
<evidence type="ECO:0000256" key="8">
    <source>
        <dbReference type="SAM" id="MobiDB-lite"/>
    </source>
</evidence>
<feature type="domain" description="RING-type" evidence="10">
    <location>
        <begin position="449"/>
        <end position="699"/>
    </location>
</feature>
<evidence type="ECO:0000259" key="9">
    <source>
        <dbReference type="PROSITE" id="PS50089"/>
    </source>
</evidence>
<comment type="caution">
    <text evidence="11">The sequence shown here is derived from an EMBL/GenBank/DDBJ whole genome shotgun (WGS) entry which is preliminary data.</text>
</comment>
<evidence type="ECO:0000256" key="4">
    <source>
        <dbReference type="ARBA" id="ARBA00022771"/>
    </source>
</evidence>
<evidence type="ECO:0000256" key="2">
    <source>
        <dbReference type="ARBA" id="ARBA00022723"/>
    </source>
</evidence>
<accession>A0A814R4Y0</accession>
<keyword evidence="2" id="KW-0479">Metal-binding</keyword>
<protein>
    <recommendedName>
        <fullName evidence="13">RBR-type E3 ubiquitin transferase</fullName>
    </recommendedName>
</protein>
<dbReference type="GO" id="GO:0097039">
    <property type="term" value="P:protein linear polyubiquitination"/>
    <property type="evidence" value="ECO:0007669"/>
    <property type="project" value="TreeGrafter"/>
</dbReference>
<keyword evidence="3" id="KW-0677">Repeat</keyword>
<evidence type="ECO:0000259" key="10">
    <source>
        <dbReference type="PROSITE" id="PS51873"/>
    </source>
</evidence>
<evidence type="ECO:0000313" key="12">
    <source>
        <dbReference type="Proteomes" id="UP000663828"/>
    </source>
</evidence>
<dbReference type="GO" id="GO:0061630">
    <property type="term" value="F:ubiquitin protein ligase activity"/>
    <property type="evidence" value="ECO:0007669"/>
    <property type="project" value="TreeGrafter"/>
</dbReference>
<evidence type="ECO:0000313" key="11">
    <source>
        <dbReference type="EMBL" id="CAF1128995.1"/>
    </source>
</evidence>
<dbReference type="GO" id="GO:0070530">
    <property type="term" value="F:K63-linked polyubiquitin modification-dependent protein binding"/>
    <property type="evidence" value="ECO:0007669"/>
    <property type="project" value="TreeGrafter"/>
</dbReference>
<proteinExistence type="predicted"/>
<evidence type="ECO:0008006" key="13">
    <source>
        <dbReference type="Google" id="ProtNLM"/>
    </source>
</evidence>
<dbReference type="GO" id="GO:1990450">
    <property type="term" value="F:linear polyubiquitin binding"/>
    <property type="evidence" value="ECO:0007669"/>
    <property type="project" value="TreeGrafter"/>
</dbReference>
<feature type="compositionally biased region" description="Polar residues" evidence="8">
    <location>
        <begin position="1155"/>
        <end position="1165"/>
    </location>
</feature>
<dbReference type="GO" id="GO:0071797">
    <property type="term" value="C:LUBAC complex"/>
    <property type="evidence" value="ECO:0007669"/>
    <property type="project" value="InterPro"/>
</dbReference>
<dbReference type="EMBL" id="CAJNOR010001361">
    <property type="protein sequence ID" value="CAF1128995.1"/>
    <property type="molecule type" value="Genomic_DNA"/>
</dbReference>
<gene>
    <name evidence="11" type="ORF">XAT740_LOCUS19797</name>
</gene>
<keyword evidence="5" id="KW-0833">Ubl conjugation pathway</keyword>
<dbReference type="AlphaFoldDB" id="A0A814R4Y0"/>
<organism evidence="11 12">
    <name type="scientific">Adineta ricciae</name>
    <name type="common">Rotifer</name>
    <dbReference type="NCBI Taxonomy" id="249248"/>
    <lineage>
        <taxon>Eukaryota</taxon>
        <taxon>Metazoa</taxon>
        <taxon>Spiralia</taxon>
        <taxon>Gnathifera</taxon>
        <taxon>Rotifera</taxon>
        <taxon>Eurotatoria</taxon>
        <taxon>Bdelloidea</taxon>
        <taxon>Adinetida</taxon>
        <taxon>Adinetidae</taxon>
        <taxon>Adineta</taxon>
    </lineage>
</organism>
<dbReference type="InterPro" id="IPR044066">
    <property type="entry name" value="TRIAD_supradom"/>
</dbReference>
<dbReference type="PANTHER" id="PTHR16004">
    <property type="entry name" value="RING FINGER PROTEIN 31-RELATED"/>
    <property type="match status" value="1"/>
</dbReference>
<dbReference type="InterPro" id="IPR001841">
    <property type="entry name" value="Znf_RING"/>
</dbReference>
<sequence length="1165" mass="134482">MSWMGNYQIIRVEDILRANIRPTDVSNNVIKDIQSLLDALQPMTIITKPNLKKAPGLHSNVIQKLNTKVHALELLKYIGYIDDGNGRYVYEQTNSPNEIVQRERAVEEFQRFHDYLTSIKDEHSTNYPDLQNILLSYSEASFNDDLEVGYEFERSWQTTSNSSPFASFDTASPVTRSSSSSKLPSFMAVQEGNEKTDETIRLFKQSIVPQHGAPTPHSYIRRTLLLLLFKQLYPGSVELGDEIIDGDIDRRVENLKMRDRDRNLSTSNEVYFECLIRARFDEDAALEILRIKRPNLQPPPEPVAPPEPPRTSINSCTQHLRIHWNAIMNNANRNRAEPMPIHRVDEWKSATHVVDAIIKFRQQHNDQQMDSGQADEFAVSRLFRLIYSELSRIVHNLLPVQIEMLASALCRVPLVSLQHLNITDIRDIIKSCDHGNIPNDFEDDAVKLLSLECPICLDSFPRSNMEVMFLCNHICCSDCIKNYYRTTITTIESADCLKRLACFQEQHDIPDEIKLNFFQYLETKLNQWFADDQLILGIYHENLFLATRDTQIKKCGNPRCPAFFDTGNRNNRVAPIQCPHAGCQFQQCQQCCRKWLDEHNDRTCEQYTDWLRDNDPDDPEVQLMQYLNTAGMTCPNEQCKAVYEYKAGGCEHFTCPRCNTEFCRTCSALFYNPKKQKSCPRAQCPLRSTFHAHCCLNCYREIRDVPTEQLIAFLNKHGINVAEELRQKPVGKDGICSVEDCNHQLSDATENRFCEACYKQFLCLFVWRRELEPWELYDDNELRQRLLNASVPIPAQATHDVYITVIGSTAFATIFGTTKKNTENALIGVCNRFWIRKEKPIMSSATNTGTRVPNLEEDLYNSGHPKRYQSFNDNRSGQNYAPPVSSSISVGTFTRQSSRCATENLQQSPRILDQQTKFVVDQLKSSIQNKGNQQEIDESFVERELSEIIARRTLQEDDLDKRRRTLPEEFRNCSDDVFKQALIFGCDCRNFDMILKEKIQKEALSPKPLFPNRQTVESLKRTFQTPVPFNLFQAVLSIKGDEIHRAVRMFYSEAQRLVPGLEHYEINDAHEQVQAIRLTHYQSDDKRVLHDLIQYHRTFDEAYSYLQGLAAQDATDVERGALSASNNTFRHQPTPPERREYSDEINPVRHPNAMYTPSTKTSSYQ</sequence>
<evidence type="ECO:0000256" key="7">
    <source>
        <dbReference type="PROSITE-ProRule" id="PRU00175"/>
    </source>
</evidence>
<dbReference type="PANTHER" id="PTHR16004:SF2">
    <property type="entry name" value="E3 UBIQUITIN-PROTEIN LIGASE LUBEL"/>
    <property type="match status" value="1"/>
</dbReference>
<keyword evidence="1" id="KW-0808">Transferase</keyword>
<dbReference type="PROSITE" id="PS51873">
    <property type="entry name" value="TRIAD"/>
    <property type="match status" value="1"/>
</dbReference>
<dbReference type="Gene3D" id="3.30.40.10">
    <property type="entry name" value="Zinc/RING finger domain, C3HC4 (zinc finger)"/>
    <property type="match status" value="1"/>
</dbReference>
<evidence type="ECO:0000256" key="6">
    <source>
        <dbReference type="ARBA" id="ARBA00022833"/>
    </source>
</evidence>
<dbReference type="SUPFAM" id="SSF57850">
    <property type="entry name" value="RING/U-box"/>
    <property type="match status" value="2"/>
</dbReference>
<evidence type="ECO:0000256" key="5">
    <source>
        <dbReference type="ARBA" id="ARBA00022786"/>
    </source>
</evidence>
<dbReference type="GO" id="GO:0036435">
    <property type="term" value="F:K48-linked polyubiquitin modification-dependent protein binding"/>
    <property type="evidence" value="ECO:0007669"/>
    <property type="project" value="TreeGrafter"/>
</dbReference>
<feature type="domain" description="RING-type" evidence="9">
    <location>
        <begin position="453"/>
        <end position="496"/>
    </location>
</feature>
<dbReference type="Proteomes" id="UP000663828">
    <property type="component" value="Unassembled WGS sequence"/>
</dbReference>
<dbReference type="InterPro" id="IPR013083">
    <property type="entry name" value="Znf_RING/FYVE/PHD"/>
</dbReference>
<reference evidence="11" key="1">
    <citation type="submission" date="2021-02" db="EMBL/GenBank/DDBJ databases">
        <authorList>
            <person name="Nowell W R."/>
        </authorList>
    </citation>
    <scope>NUCLEOTIDE SEQUENCE</scope>
</reference>
<dbReference type="PROSITE" id="PS50089">
    <property type="entry name" value="ZF_RING_2"/>
    <property type="match status" value="1"/>
</dbReference>
<feature type="region of interest" description="Disordered" evidence="8">
    <location>
        <begin position="1124"/>
        <end position="1165"/>
    </location>
</feature>
<keyword evidence="4 7" id="KW-0863">Zinc-finger</keyword>
<dbReference type="InterPro" id="IPR026254">
    <property type="entry name" value="RNF31-like"/>
</dbReference>
<keyword evidence="6" id="KW-0862">Zinc</keyword>
<name>A0A814R4Y0_ADIRI</name>